<reference evidence="2 3" key="1">
    <citation type="submission" date="2014-04" db="EMBL/GenBank/DDBJ databases">
        <title>Comparative Genomics of Cryptosporidium Species.</title>
        <authorList>
            <person name="Silva J.C."/>
            <person name="Su Q."/>
            <person name="Chalmers R."/>
            <person name="Chibucos M.C."/>
            <person name="Elwin K."/>
            <person name="Godinez A."/>
            <person name="Guo F."/>
            <person name="Huynh K."/>
            <person name="Orvis J."/>
            <person name="Ott S."/>
            <person name="Sadzewicz L."/>
            <person name="Sengamalay N."/>
            <person name="Shetty A."/>
            <person name="Sun M."/>
            <person name="Tallon L."/>
            <person name="Xiao L."/>
            <person name="Zhang H."/>
            <person name="Fraser C.M."/>
            <person name="Zhu G."/>
            <person name="Kissinger J."/>
            <person name="Widmer G."/>
        </authorList>
    </citation>
    <scope>NUCLEOTIDE SEQUENCE [LARGE SCALE GENOMIC DNA]</scope>
    <source>
        <strain evidence="2 3">UKMEL1</strain>
    </source>
</reference>
<evidence type="ECO:0000256" key="1">
    <source>
        <dbReference type="SAM" id="SignalP"/>
    </source>
</evidence>
<dbReference type="AlphaFoldDB" id="A0A2P4Z5Q2"/>
<evidence type="ECO:0008006" key="4">
    <source>
        <dbReference type="Google" id="ProtNLM"/>
    </source>
</evidence>
<feature type="chain" id="PRO_5015193593" description="Integral membrane protein" evidence="1">
    <location>
        <begin position="23"/>
        <end position="184"/>
    </location>
</feature>
<name>A0A2P4Z5Q2_9CRYT</name>
<keyword evidence="1" id="KW-0732">Signal</keyword>
<proteinExistence type="predicted"/>
<keyword evidence="3" id="KW-1185">Reference proteome</keyword>
<gene>
    <name evidence="2" type="ORF">CmeUKMEL1_17035</name>
</gene>
<sequence length="184" mass="21046">MKNNLVLLLILFGSVLTPKIKCLKKEIVATISSTRKISDKSNNLLASKAYFLVDPNYFWSLNATTQVETKAPFSESEFLVINAPSIGIEELIFIKNRKEDGEIFYSHKSNSFLTYTLECTNIGRTKGWVLKQPSSEIAYGFTINNGNGELENCKKEQMPYKLEKWYNSLNQQIKDMLVTQIWIS</sequence>
<dbReference type="VEuPathDB" id="CryptoDB:CmeUKMEL1_17035"/>
<comment type="caution">
    <text evidence="2">The sequence shown here is derived from an EMBL/GenBank/DDBJ whole genome shotgun (WGS) entry which is preliminary data.</text>
</comment>
<dbReference type="Proteomes" id="UP000236928">
    <property type="component" value="Unassembled WGS sequence"/>
</dbReference>
<accession>A0A2P4Z5Q2</accession>
<feature type="signal peptide" evidence="1">
    <location>
        <begin position="1"/>
        <end position="22"/>
    </location>
</feature>
<dbReference type="OrthoDB" id="336387at2759"/>
<dbReference type="EMBL" id="JIBK01000050">
    <property type="protein sequence ID" value="POM85361.1"/>
    <property type="molecule type" value="Genomic_DNA"/>
</dbReference>
<evidence type="ECO:0000313" key="2">
    <source>
        <dbReference type="EMBL" id="POM85361.1"/>
    </source>
</evidence>
<evidence type="ECO:0000313" key="3">
    <source>
        <dbReference type="Proteomes" id="UP000236928"/>
    </source>
</evidence>
<organism evidence="2 3">
    <name type="scientific">Cryptosporidium meleagridis</name>
    <dbReference type="NCBI Taxonomy" id="93969"/>
    <lineage>
        <taxon>Eukaryota</taxon>
        <taxon>Sar</taxon>
        <taxon>Alveolata</taxon>
        <taxon>Apicomplexa</taxon>
        <taxon>Conoidasida</taxon>
        <taxon>Coccidia</taxon>
        <taxon>Eucoccidiorida</taxon>
        <taxon>Eimeriorina</taxon>
        <taxon>Cryptosporidiidae</taxon>
        <taxon>Cryptosporidium</taxon>
    </lineage>
</organism>
<protein>
    <recommendedName>
        <fullName evidence="4">Integral membrane protein</fullName>
    </recommendedName>
</protein>